<dbReference type="EMBL" id="BAABCJ010000001">
    <property type="protein sequence ID" value="GAA3697431.1"/>
    <property type="molecule type" value="Genomic_DNA"/>
</dbReference>
<comment type="caution">
    <text evidence="1">The sequence shown here is derived from an EMBL/GenBank/DDBJ whole genome shotgun (WGS) entry which is preliminary data.</text>
</comment>
<evidence type="ECO:0000313" key="1">
    <source>
        <dbReference type="EMBL" id="GAA3697431.1"/>
    </source>
</evidence>
<name>A0ABP7D1X5_9MICC</name>
<evidence type="ECO:0008006" key="3">
    <source>
        <dbReference type="Google" id="ProtNLM"/>
    </source>
</evidence>
<organism evidence="1 2">
    <name type="scientific">Zhihengliuella alba</name>
    <dbReference type="NCBI Taxonomy" id="547018"/>
    <lineage>
        <taxon>Bacteria</taxon>
        <taxon>Bacillati</taxon>
        <taxon>Actinomycetota</taxon>
        <taxon>Actinomycetes</taxon>
        <taxon>Micrococcales</taxon>
        <taxon>Micrococcaceae</taxon>
        <taxon>Zhihengliuella</taxon>
    </lineage>
</organism>
<sequence length="231" mass="24632">MVSALILPSPLLGQAPYEPLVSVLAATAGWHVAVADLPLDPSDPHEVLTAFGNAVCDSTDLLVAHSNAGYYLPALAQVRDIAAVAMDAALPTGDGTDTLLAPVKLRDFLAGLPKDDAGRLPPWPEWWAREDVEPLYPDVASFERSLAAAPRLSMSYFTSRLPVPVGWATGRRAYLAFGQTYAVERAWASDSGWRVREVPGAHLEFLTDPGLVASELVALGAELGLPEPPRS</sequence>
<dbReference type="InterPro" id="IPR029058">
    <property type="entry name" value="AB_hydrolase_fold"/>
</dbReference>
<reference evidence="2" key="1">
    <citation type="journal article" date="2019" name="Int. J. Syst. Evol. Microbiol.">
        <title>The Global Catalogue of Microorganisms (GCM) 10K type strain sequencing project: providing services to taxonomists for standard genome sequencing and annotation.</title>
        <authorList>
            <consortium name="The Broad Institute Genomics Platform"/>
            <consortium name="The Broad Institute Genome Sequencing Center for Infectious Disease"/>
            <person name="Wu L."/>
            <person name="Ma J."/>
        </authorList>
    </citation>
    <scope>NUCLEOTIDE SEQUENCE [LARGE SCALE GENOMIC DNA]</scope>
    <source>
        <strain evidence="2">JCM 16961</strain>
    </source>
</reference>
<proteinExistence type="predicted"/>
<protein>
    <recommendedName>
        <fullName evidence="3">Alpha/beta hydrolase</fullName>
    </recommendedName>
</protein>
<dbReference type="RefSeq" id="WP_344880273.1">
    <property type="nucleotide sequence ID" value="NZ_BAABCJ010000001.1"/>
</dbReference>
<keyword evidence="2" id="KW-1185">Reference proteome</keyword>
<dbReference type="Proteomes" id="UP001501536">
    <property type="component" value="Unassembled WGS sequence"/>
</dbReference>
<evidence type="ECO:0000313" key="2">
    <source>
        <dbReference type="Proteomes" id="UP001501536"/>
    </source>
</evidence>
<dbReference type="SUPFAM" id="SSF53474">
    <property type="entry name" value="alpha/beta-Hydrolases"/>
    <property type="match status" value="1"/>
</dbReference>
<accession>A0ABP7D1X5</accession>
<gene>
    <name evidence="1" type="ORF">GCM10022377_07910</name>
</gene>